<organism evidence="3 4">
    <name type="scientific">Zasmidium cellare ATCC 36951</name>
    <dbReference type="NCBI Taxonomy" id="1080233"/>
    <lineage>
        <taxon>Eukaryota</taxon>
        <taxon>Fungi</taxon>
        <taxon>Dikarya</taxon>
        <taxon>Ascomycota</taxon>
        <taxon>Pezizomycotina</taxon>
        <taxon>Dothideomycetes</taxon>
        <taxon>Dothideomycetidae</taxon>
        <taxon>Mycosphaerellales</taxon>
        <taxon>Mycosphaerellaceae</taxon>
        <taxon>Zasmidium</taxon>
    </lineage>
</organism>
<dbReference type="Pfam" id="PF00135">
    <property type="entry name" value="COesterase"/>
    <property type="match status" value="1"/>
</dbReference>
<proteinExistence type="predicted"/>
<dbReference type="OrthoDB" id="408631at2759"/>
<evidence type="ECO:0000256" key="1">
    <source>
        <dbReference type="SAM" id="SignalP"/>
    </source>
</evidence>
<dbReference type="SUPFAM" id="SSF53474">
    <property type="entry name" value="alpha/beta-Hydrolases"/>
    <property type="match status" value="1"/>
</dbReference>
<dbReference type="RefSeq" id="XP_033667932.1">
    <property type="nucleotide sequence ID" value="XM_033812652.1"/>
</dbReference>
<protein>
    <recommendedName>
        <fullName evidence="2">Carboxylesterase type B domain-containing protein</fullName>
    </recommendedName>
</protein>
<dbReference type="InterPro" id="IPR050309">
    <property type="entry name" value="Type-B_Carboxylest/Lipase"/>
</dbReference>
<dbReference type="InterPro" id="IPR029058">
    <property type="entry name" value="AB_hydrolase_fold"/>
</dbReference>
<evidence type="ECO:0000313" key="3">
    <source>
        <dbReference type="EMBL" id="KAF2167043.1"/>
    </source>
</evidence>
<feature type="chain" id="PRO_5025593930" description="Carboxylesterase type B domain-containing protein" evidence="1">
    <location>
        <begin position="19"/>
        <end position="595"/>
    </location>
</feature>
<dbReference type="Gene3D" id="3.40.50.1820">
    <property type="entry name" value="alpha/beta hydrolase"/>
    <property type="match status" value="1"/>
</dbReference>
<gene>
    <name evidence="3" type="ORF">M409DRAFT_54257</name>
</gene>
<keyword evidence="4" id="KW-1185">Reference proteome</keyword>
<dbReference type="Proteomes" id="UP000799537">
    <property type="component" value="Unassembled WGS sequence"/>
</dbReference>
<dbReference type="PANTHER" id="PTHR11559">
    <property type="entry name" value="CARBOXYLESTERASE"/>
    <property type="match status" value="1"/>
</dbReference>
<keyword evidence="1" id="KW-0732">Signal</keyword>
<evidence type="ECO:0000259" key="2">
    <source>
        <dbReference type="Pfam" id="PF00135"/>
    </source>
</evidence>
<dbReference type="InterPro" id="IPR002018">
    <property type="entry name" value="CarbesteraseB"/>
</dbReference>
<dbReference type="AlphaFoldDB" id="A0A6A6CKA9"/>
<dbReference type="EMBL" id="ML993594">
    <property type="protein sequence ID" value="KAF2167043.1"/>
    <property type="molecule type" value="Genomic_DNA"/>
</dbReference>
<feature type="domain" description="Carboxylesterase type B" evidence="2">
    <location>
        <begin position="77"/>
        <end position="527"/>
    </location>
</feature>
<name>A0A6A6CKA9_ZASCE</name>
<accession>A0A6A6CKA9</accession>
<evidence type="ECO:0000313" key="4">
    <source>
        <dbReference type="Proteomes" id="UP000799537"/>
    </source>
</evidence>
<dbReference type="GeneID" id="54565924"/>
<sequence length="595" mass="66682">MRSCTSLLPLLALSGVFASRVYRDLNNADCSIYIDAAQRGRQRTDALSSPDSIQHKERLRQKFPQTNSHALGEYEKDGKFVKFSNIPYAAPPIGDNRFARPGTPEYNKTKNDGSRSAICPQYQVGWYPAAEEFIEDMLLIPALPSKWTKKINVDDYEKLNPKQELDPRSSEDCLLLDISVPKHVWDCRGKKGRFSAAVLVWIHGGGYISGSKDDIGNPESLLKTADNEENTGVIHVAFNYRLGAFGFLGGGDLMDEYGTPNAGLWDQKHAIDWVLDYIWDFGGTAERMTVMGQGAGASSILHHITAGGGKSKDLKPKFNKAILHSPAFFPQPNVTVDDINYKTFLKLSNASTLDELVQKDTKRPMWANANMTYSSSYGGFRFGPTIDNFFVPDLPGKLLKKGSFWKGISLLLGHQEFDGLLFTPPWIRDNAQLREHVKSLFPSANEAVLAEVDKKYKISGDMEPKSQIFTASDFFNDLAIRCNTYWLGDAMSAGVSPDLLFVYRYVFNVVPAVHGHDVPYTFVNPNPLETEIWPRYTADKRKVMNIGRPGQFAVPDNTYRPGDDVMDRQRCDYWANAPYYTPSDKAKFVVQNNLG</sequence>
<feature type="signal peptide" evidence="1">
    <location>
        <begin position="1"/>
        <end position="18"/>
    </location>
</feature>
<reference evidence="3" key="1">
    <citation type="journal article" date="2020" name="Stud. Mycol.">
        <title>101 Dothideomycetes genomes: a test case for predicting lifestyles and emergence of pathogens.</title>
        <authorList>
            <person name="Haridas S."/>
            <person name="Albert R."/>
            <person name="Binder M."/>
            <person name="Bloem J."/>
            <person name="Labutti K."/>
            <person name="Salamov A."/>
            <person name="Andreopoulos B."/>
            <person name="Baker S."/>
            <person name="Barry K."/>
            <person name="Bills G."/>
            <person name="Bluhm B."/>
            <person name="Cannon C."/>
            <person name="Castanera R."/>
            <person name="Culley D."/>
            <person name="Daum C."/>
            <person name="Ezra D."/>
            <person name="Gonzalez J."/>
            <person name="Henrissat B."/>
            <person name="Kuo A."/>
            <person name="Liang C."/>
            <person name="Lipzen A."/>
            <person name="Lutzoni F."/>
            <person name="Magnuson J."/>
            <person name="Mondo S."/>
            <person name="Nolan M."/>
            <person name="Ohm R."/>
            <person name="Pangilinan J."/>
            <person name="Park H.-J."/>
            <person name="Ramirez L."/>
            <person name="Alfaro M."/>
            <person name="Sun H."/>
            <person name="Tritt A."/>
            <person name="Yoshinaga Y."/>
            <person name="Zwiers L.-H."/>
            <person name="Turgeon B."/>
            <person name="Goodwin S."/>
            <person name="Spatafora J."/>
            <person name="Crous P."/>
            <person name="Grigoriev I."/>
        </authorList>
    </citation>
    <scope>NUCLEOTIDE SEQUENCE</scope>
    <source>
        <strain evidence="3">ATCC 36951</strain>
    </source>
</reference>